<evidence type="ECO:0000256" key="1">
    <source>
        <dbReference type="ARBA" id="ARBA00022679"/>
    </source>
</evidence>
<dbReference type="InterPro" id="IPR012074">
    <property type="entry name" value="GAF_ANTAR"/>
</dbReference>
<dbReference type="InterPro" id="IPR003018">
    <property type="entry name" value="GAF"/>
</dbReference>
<dbReference type="EMBL" id="FZOR01000030">
    <property type="protein sequence ID" value="SNT44135.1"/>
    <property type="molecule type" value="Genomic_DNA"/>
</dbReference>
<evidence type="ECO:0000256" key="3">
    <source>
        <dbReference type="ARBA" id="ARBA00023015"/>
    </source>
</evidence>
<keyword evidence="3" id="KW-0805">Transcription regulation</keyword>
<organism evidence="6 7">
    <name type="scientific">Actinomadura meyerae</name>
    <dbReference type="NCBI Taxonomy" id="240840"/>
    <lineage>
        <taxon>Bacteria</taxon>
        <taxon>Bacillati</taxon>
        <taxon>Actinomycetota</taxon>
        <taxon>Actinomycetes</taxon>
        <taxon>Streptosporangiales</taxon>
        <taxon>Thermomonosporaceae</taxon>
        <taxon>Actinomadura</taxon>
    </lineage>
</organism>
<dbReference type="Gene3D" id="3.30.450.40">
    <property type="match status" value="1"/>
</dbReference>
<protein>
    <submittedName>
        <fullName evidence="6">GAF domain-containing protein</fullName>
    </submittedName>
</protein>
<dbReference type="Gene3D" id="1.10.10.10">
    <property type="entry name" value="Winged helix-like DNA-binding domain superfamily/Winged helix DNA-binding domain"/>
    <property type="match status" value="1"/>
</dbReference>
<feature type="domain" description="ANTAR" evidence="5">
    <location>
        <begin position="131"/>
        <end position="192"/>
    </location>
</feature>
<dbReference type="InterPro" id="IPR011006">
    <property type="entry name" value="CheY-like_superfamily"/>
</dbReference>
<dbReference type="SMART" id="SM01012">
    <property type="entry name" value="ANTAR"/>
    <property type="match status" value="1"/>
</dbReference>
<dbReference type="SUPFAM" id="SSF55781">
    <property type="entry name" value="GAF domain-like"/>
    <property type="match status" value="1"/>
</dbReference>
<name>A0A239MNA2_9ACTN</name>
<keyword evidence="4" id="KW-0804">Transcription</keyword>
<evidence type="ECO:0000259" key="5">
    <source>
        <dbReference type="PROSITE" id="PS50921"/>
    </source>
</evidence>
<dbReference type="Proteomes" id="UP000198318">
    <property type="component" value="Unassembled WGS sequence"/>
</dbReference>
<keyword evidence="1" id="KW-0808">Transferase</keyword>
<dbReference type="InterPro" id="IPR036388">
    <property type="entry name" value="WH-like_DNA-bd_sf"/>
</dbReference>
<accession>A0A239MNA2</accession>
<dbReference type="Pfam" id="PF03861">
    <property type="entry name" value="ANTAR"/>
    <property type="match status" value="1"/>
</dbReference>
<sequence length="197" mass="21466">MDRLFGYDGAGIMLIDDSESLLYVAASDEVGRSLEEAQASAGQGPCYDTYVEGRSVSTKDVRSDPRWPQLVDVLDERVRAVAGVPLLLGGSPVGTLNVYRSQPYGWDDSDFTALHAYAELVGELMAAALSSREHSTTAGQLQYALDYRVVIERAIGFLMATHRLDTVAAFHLLRKQARDARRRVADLAAEILAEGTS</sequence>
<dbReference type="InterPro" id="IPR029016">
    <property type="entry name" value="GAF-like_dom_sf"/>
</dbReference>
<dbReference type="SUPFAM" id="SSF52172">
    <property type="entry name" value="CheY-like"/>
    <property type="match status" value="1"/>
</dbReference>
<evidence type="ECO:0000256" key="4">
    <source>
        <dbReference type="ARBA" id="ARBA00023163"/>
    </source>
</evidence>
<evidence type="ECO:0000313" key="6">
    <source>
        <dbReference type="EMBL" id="SNT44135.1"/>
    </source>
</evidence>
<dbReference type="InterPro" id="IPR005561">
    <property type="entry name" value="ANTAR"/>
</dbReference>
<dbReference type="PROSITE" id="PS50921">
    <property type="entry name" value="ANTAR"/>
    <property type="match status" value="1"/>
</dbReference>
<proteinExistence type="predicted"/>
<dbReference type="SMART" id="SM00065">
    <property type="entry name" value="GAF"/>
    <property type="match status" value="1"/>
</dbReference>
<evidence type="ECO:0000256" key="2">
    <source>
        <dbReference type="ARBA" id="ARBA00022777"/>
    </source>
</evidence>
<dbReference type="GO" id="GO:0016301">
    <property type="term" value="F:kinase activity"/>
    <property type="evidence" value="ECO:0007669"/>
    <property type="project" value="UniProtKB-KW"/>
</dbReference>
<dbReference type="PIRSF" id="PIRSF036625">
    <property type="entry name" value="GAF_ANTAR"/>
    <property type="match status" value="1"/>
</dbReference>
<evidence type="ECO:0000313" key="7">
    <source>
        <dbReference type="Proteomes" id="UP000198318"/>
    </source>
</evidence>
<dbReference type="AlphaFoldDB" id="A0A239MNA2"/>
<keyword evidence="2" id="KW-0418">Kinase</keyword>
<reference evidence="6 7" key="1">
    <citation type="submission" date="2017-06" db="EMBL/GenBank/DDBJ databases">
        <authorList>
            <person name="Kim H.J."/>
            <person name="Triplett B.A."/>
        </authorList>
    </citation>
    <scope>NUCLEOTIDE SEQUENCE [LARGE SCALE GENOMIC DNA]</scope>
    <source>
        <strain evidence="6 7">DSM 44715</strain>
    </source>
</reference>
<keyword evidence="7" id="KW-1185">Reference proteome</keyword>
<gene>
    <name evidence="6" type="ORF">SAMN05443665_103018</name>
</gene>
<dbReference type="GO" id="GO:0003723">
    <property type="term" value="F:RNA binding"/>
    <property type="evidence" value="ECO:0007669"/>
    <property type="project" value="InterPro"/>
</dbReference>
<dbReference type="Pfam" id="PF13185">
    <property type="entry name" value="GAF_2"/>
    <property type="match status" value="1"/>
</dbReference>